<dbReference type="EMBL" id="KQ243951">
    <property type="protein sequence ID" value="KNC74960.1"/>
    <property type="molecule type" value="Genomic_DNA"/>
</dbReference>
<proteinExistence type="predicted"/>
<evidence type="ECO:0000313" key="1">
    <source>
        <dbReference type="EMBL" id="KNC74960.1"/>
    </source>
</evidence>
<keyword evidence="2" id="KW-1185">Reference proteome</keyword>
<dbReference type="Proteomes" id="UP000054560">
    <property type="component" value="Unassembled WGS sequence"/>
</dbReference>
<dbReference type="RefSeq" id="XP_014148862.1">
    <property type="nucleotide sequence ID" value="XM_014293387.1"/>
</dbReference>
<protein>
    <submittedName>
        <fullName evidence="1">Uncharacterized protein</fullName>
    </submittedName>
</protein>
<evidence type="ECO:0000313" key="2">
    <source>
        <dbReference type="Proteomes" id="UP000054560"/>
    </source>
</evidence>
<sequence>MGNYTAKCIAHCWLKSTCLPEGNLINNAPEYAKRITSREESEFIDLTATFKSYCMILNPDEPITSTLRTEVNDWVDESTKMQLSNIEEILSYEVLELEVKKEIYDECDEDSERFSFDLMKSCEYDRAKSVKTIQAIVML</sequence>
<organism evidence="1 2">
    <name type="scientific">Sphaeroforma arctica JP610</name>
    <dbReference type="NCBI Taxonomy" id="667725"/>
    <lineage>
        <taxon>Eukaryota</taxon>
        <taxon>Ichthyosporea</taxon>
        <taxon>Ichthyophonida</taxon>
        <taxon>Sphaeroforma</taxon>
    </lineage>
</organism>
<reference evidence="1 2" key="1">
    <citation type="submission" date="2011-02" db="EMBL/GenBank/DDBJ databases">
        <title>The Genome Sequence of Sphaeroforma arctica JP610.</title>
        <authorList>
            <consortium name="The Broad Institute Genome Sequencing Platform"/>
            <person name="Russ C."/>
            <person name="Cuomo C."/>
            <person name="Young S.K."/>
            <person name="Zeng Q."/>
            <person name="Gargeya S."/>
            <person name="Alvarado L."/>
            <person name="Berlin A."/>
            <person name="Chapman S.B."/>
            <person name="Chen Z."/>
            <person name="Freedman E."/>
            <person name="Gellesch M."/>
            <person name="Goldberg J."/>
            <person name="Griggs A."/>
            <person name="Gujja S."/>
            <person name="Heilman E."/>
            <person name="Heiman D."/>
            <person name="Howarth C."/>
            <person name="Mehta T."/>
            <person name="Neiman D."/>
            <person name="Pearson M."/>
            <person name="Roberts A."/>
            <person name="Saif S."/>
            <person name="Shea T."/>
            <person name="Shenoy N."/>
            <person name="Sisk P."/>
            <person name="Stolte C."/>
            <person name="Sykes S."/>
            <person name="White J."/>
            <person name="Yandava C."/>
            <person name="Burger G."/>
            <person name="Gray M.W."/>
            <person name="Holland P.W.H."/>
            <person name="King N."/>
            <person name="Lang F.B.F."/>
            <person name="Roger A.J."/>
            <person name="Ruiz-Trillo I."/>
            <person name="Haas B."/>
            <person name="Nusbaum C."/>
            <person name="Birren B."/>
        </authorList>
    </citation>
    <scope>NUCLEOTIDE SEQUENCE [LARGE SCALE GENOMIC DNA]</scope>
    <source>
        <strain evidence="1 2">JP610</strain>
    </source>
</reference>
<gene>
    <name evidence="1" type="ORF">SARC_12503</name>
</gene>
<dbReference type="AlphaFoldDB" id="A0A0L0FDX7"/>
<dbReference type="GeneID" id="25913007"/>
<accession>A0A0L0FDX7</accession>
<name>A0A0L0FDX7_9EUKA</name>